<dbReference type="InterPro" id="IPR053367">
    <property type="entry name" value="G-alpha_activating_GEF"/>
</dbReference>
<dbReference type="CTD" id="9940073"/>
<dbReference type="InParanoid" id="A0A1S0U5X6"/>
<dbReference type="AlphaFoldDB" id="A0A1S0U5X6"/>
<dbReference type="KEGG" id="loa:LOAG_02682"/>
<dbReference type="EMBL" id="JH712180">
    <property type="protein sequence ID" value="EFO25799.2"/>
    <property type="molecule type" value="Genomic_DNA"/>
</dbReference>
<gene>
    <name evidence="1" type="ORF">LOAG_02682</name>
</gene>
<name>A0A1S0U5X6_LOALO</name>
<evidence type="ECO:0000313" key="1">
    <source>
        <dbReference type="EMBL" id="EFO25799.2"/>
    </source>
</evidence>
<proteinExistence type="predicted"/>
<dbReference type="RefSeq" id="XP_020303527.1">
    <property type="nucleotide sequence ID" value="XM_020446084.1"/>
</dbReference>
<reference evidence="1" key="1">
    <citation type="submission" date="2012-04" db="EMBL/GenBank/DDBJ databases">
        <title>The Genome Sequence of Loa loa.</title>
        <authorList>
            <consortium name="The Broad Institute Genome Sequencing Platform"/>
            <consortium name="Broad Institute Genome Sequencing Center for Infectious Disease"/>
            <person name="Nutman T.B."/>
            <person name="Fink D.L."/>
            <person name="Russ C."/>
            <person name="Young S."/>
            <person name="Zeng Q."/>
            <person name="Gargeya S."/>
            <person name="Alvarado L."/>
            <person name="Berlin A."/>
            <person name="Chapman S.B."/>
            <person name="Chen Z."/>
            <person name="Freedman E."/>
            <person name="Gellesch M."/>
            <person name="Goldberg J."/>
            <person name="Griggs A."/>
            <person name="Gujja S."/>
            <person name="Heilman E.R."/>
            <person name="Heiman D."/>
            <person name="Howarth C."/>
            <person name="Mehta T."/>
            <person name="Neiman D."/>
            <person name="Pearson M."/>
            <person name="Roberts A."/>
            <person name="Saif S."/>
            <person name="Shea T."/>
            <person name="Shenoy N."/>
            <person name="Sisk P."/>
            <person name="Stolte C."/>
            <person name="Sykes S."/>
            <person name="White J."/>
            <person name="Yandava C."/>
            <person name="Haas B."/>
            <person name="Henn M.R."/>
            <person name="Nusbaum C."/>
            <person name="Birren B."/>
        </authorList>
    </citation>
    <scope>NUCLEOTIDE SEQUENCE [LARGE SCALE GENOMIC DNA]</scope>
</reference>
<organism evidence="1">
    <name type="scientific">Loa loa</name>
    <name type="common">Eye worm</name>
    <name type="synonym">Filaria loa</name>
    <dbReference type="NCBI Taxonomy" id="7209"/>
    <lineage>
        <taxon>Eukaryota</taxon>
        <taxon>Metazoa</taxon>
        <taxon>Ecdysozoa</taxon>
        <taxon>Nematoda</taxon>
        <taxon>Chromadorea</taxon>
        <taxon>Rhabditida</taxon>
        <taxon>Spirurina</taxon>
        <taxon>Spiruromorpha</taxon>
        <taxon>Filarioidea</taxon>
        <taxon>Onchocercidae</taxon>
        <taxon>Loa</taxon>
    </lineage>
</organism>
<dbReference type="GeneID" id="9940073"/>
<dbReference type="OrthoDB" id="5877289at2759"/>
<dbReference type="PANTHER" id="PTHR38627">
    <property type="entry name" value="GA BINDING AND ACTIVATING AND SPK (SPK) DOMAIN CONTAINING-RELATED"/>
    <property type="match status" value="1"/>
</dbReference>
<sequence length="431" mass="49706">MAVRYTYTLRDERLMWEYVFERLQDGDEVAYQPKGLKLWKDFEATQKTNKTASSLATHFRKTMYDHIEEAKISLEQQLYIASQLNLKLSRLQQKKIEYKENVSINVDEYGVVTSYEKEGKRYLPSLLKKRMLCEDDNINDELGYDAFELNGSVPKIAKLSRSVDRSPISVACSRRYNLRKRLNGNNNSLKIHNLDEAETVDLVKDNNDLDDNRNDGGNQNEIFHVRRVLDDEKEKRIEQRKICENAEGSICEKQLSSNEINDQEMCKSRKALRVADEFHSDSKESEVTMSCSKNEIGNFRCEVSGNQVEYIVTESESGMSQCTEFANNTKSLAIDNDQFGVKIISNEISKTVTGNSASISTVALAQEKQEVLAFENIIDEELKQLLTYILNKRQLKGVEKMKTEKILELRAEEAKRLGIGLRSYLRKMQMF</sequence>
<protein>
    <submittedName>
        <fullName evidence="1">Uncharacterized protein</fullName>
    </submittedName>
</protein>
<dbReference type="PANTHER" id="PTHR38627:SF2">
    <property type="entry name" value="DOUBLE-STRAND TELOMERIC DNA-BINDING PROTEINS 1-RELATED"/>
    <property type="match status" value="1"/>
</dbReference>
<dbReference type="Gene3D" id="1.10.10.60">
    <property type="entry name" value="Homeodomain-like"/>
    <property type="match status" value="1"/>
</dbReference>
<accession>A0A1S0U5X6</accession>
<dbReference type="OMA" id="KGLKLWK"/>